<organism evidence="10 12">
    <name type="scientific">Streptomyces antibioticus</name>
    <dbReference type="NCBI Taxonomy" id="1890"/>
    <lineage>
        <taxon>Bacteria</taxon>
        <taxon>Bacillati</taxon>
        <taxon>Actinomycetota</taxon>
        <taxon>Actinomycetes</taxon>
        <taxon>Kitasatosporales</taxon>
        <taxon>Streptomycetaceae</taxon>
        <taxon>Streptomyces</taxon>
    </lineage>
</organism>
<dbReference type="GO" id="GO:0005886">
    <property type="term" value="C:plasma membrane"/>
    <property type="evidence" value="ECO:0007669"/>
    <property type="project" value="UniProtKB-SubCell"/>
</dbReference>
<name>A0AAE6YGN4_STRAT</name>
<evidence type="ECO:0000256" key="3">
    <source>
        <dbReference type="ARBA" id="ARBA00022475"/>
    </source>
</evidence>
<comment type="subcellular location">
    <subcellularLocation>
        <location evidence="1">Cell membrane</location>
        <topology evidence="1">Multi-pass membrane protein</topology>
    </subcellularLocation>
</comment>
<evidence type="ECO:0000313" key="11">
    <source>
        <dbReference type="Proteomes" id="UP000190306"/>
    </source>
</evidence>
<feature type="region of interest" description="Disordered" evidence="7">
    <location>
        <begin position="164"/>
        <end position="189"/>
    </location>
</feature>
<dbReference type="InterPro" id="IPR051907">
    <property type="entry name" value="DoxX-like_oxidoreductase"/>
</dbReference>
<dbReference type="Proteomes" id="UP000190306">
    <property type="component" value="Chromosome"/>
</dbReference>
<dbReference type="EMBL" id="LHQL01000014">
    <property type="protein sequence ID" value="OOQ48118.1"/>
    <property type="molecule type" value="Genomic_DNA"/>
</dbReference>
<evidence type="ECO:0000256" key="1">
    <source>
        <dbReference type="ARBA" id="ARBA00004651"/>
    </source>
</evidence>
<gene>
    <name evidence="9" type="ORF">AFM16_36675</name>
    <name evidence="10" type="ORF">HCX60_37285</name>
</gene>
<evidence type="ECO:0000256" key="2">
    <source>
        <dbReference type="ARBA" id="ARBA00006679"/>
    </source>
</evidence>
<keyword evidence="3" id="KW-1003">Cell membrane</keyword>
<evidence type="ECO:0000313" key="12">
    <source>
        <dbReference type="Proteomes" id="UP000502504"/>
    </source>
</evidence>
<feature type="transmembrane region" description="Helical" evidence="8">
    <location>
        <begin position="144"/>
        <end position="162"/>
    </location>
</feature>
<evidence type="ECO:0000256" key="7">
    <source>
        <dbReference type="SAM" id="MobiDB-lite"/>
    </source>
</evidence>
<evidence type="ECO:0000256" key="4">
    <source>
        <dbReference type="ARBA" id="ARBA00022692"/>
    </source>
</evidence>
<accession>A0AAE6YGN4</accession>
<dbReference type="PANTHER" id="PTHR33452:SF1">
    <property type="entry name" value="INNER MEMBRANE PROTEIN YPHA-RELATED"/>
    <property type="match status" value="1"/>
</dbReference>
<dbReference type="AlphaFoldDB" id="A0AAE6YGN4"/>
<keyword evidence="6 8" id="KW-0472">Membrane</keyword>
<dbReference type="PANTHER" id="PTHR33452">
    <property type="entry name" value="OXIDOREDUCTASE CATD-RELATED"/>
    <property type="match status" value="1"/>
</dbReference>
<reference evidence="10 12" key="2">
    <citation type="submission" date="2020-03" db="EMBL/GenBank/DDBJ databases">
        <title>Is there a link between lipid content and antibiotic production in Streptomyces?</title>
        <authorList>
            <person name="David M."/>
            <person name="Lejeune C."/>
            <person name="Abreu S."/>
            <person name="Thibessard A."/>
            <person name="Leblond P."/>
            <person name="Chaminade P."/>
            <person name="Virolle M.-J."/>
        </authorList>
    </citation>
    <scope>NUCLEOTIDE SEQUENCE [LARGE SCALE GENOMIC DNA]</scope>
    <source>
        <strain evidence="10 12">DSM 41481</strain>
    </source>
</reference>
<protein>
    <submittedName>
        <fullName evidence="10">DoxX family membrane protein</fullName>
    </submittedName>
    <submittedName>
        <fullName evidence="9">RpiR family transcriptional regulator</fullName>
    </submittedName>
</protein>
<keyword evidence="4 8" id="KW-0812">Transmembrane</keyword>
<feature type="transmembrane region" description="Helical" evidence="8">
    <location>
        <begin position="72"/>
        <end position="96"/>
    </location>
</feature>
<proteinExistence type="inferred from homology"/>
<evidence type="ECO:0000256" key="6">
    <source>
        <dbReference type="ARBA" id="ARBA00023136"/>
    </source>
</evidence>
<dbReference type="GeneID" id="93959626"/>
<dbReference type="Proteomes" id="UP000502504">
    <property type="component" value="Chromosome"/>
</dbReference>
<keyword evidence="5 8" id="KW-1133">Transmembrane helix</keyword>
<evidence type="ECO:0000313" key="9">
    <source>
        <dbReference type="EMBL" id="OOQ48118.1"/>
    </source>
</evidence>
<dbReference type="Pfam" id="PF07681">
    <property type="entry name" value="DoxX"/>
    <property type="match status" value="1"/>
</dbReference>
<dbReference type="InterPro" id="IPR032808">
    <property type="entry name" value="DoxX"/>
</dbReference>
<dbReference type="EMBL" id="CP050692">
    <property type="protein sequence ID" value="QIT48479.1"/>
    <property type="molecule type" value="Genomic_DNA"/>
</dbReference>
<feature type="transmembrane region" description="Helical" evidence="8">
    <location>
        <begin position="108"/>
        <end position="124"/>
    </location>
</feature>
<evidence type="ECO:0000313" key="10">
    <source>
        <dbReference type="EMBL" id="QIT48479.1"/>
    </source>
</evidence>
<reference evidence="9 11" key="1">
    <citation type="submission" date="2015-07" db="EMBL/GenBank/DDBJ databases">
        <title>Draft Genome Sequence of Streptomyces antibioticus, IMRU 3720 reveals insights in the evolution of actinomycin biosynthetic gene clusters in Streptomyces.</title>
        <authorList>
            <person name="Crnovcic I."/>
            <person name="Ruckert C."/>
            <person name="Kalinowksi J."/>
            <person name="Keller U."/>
        </authorList>
    </citation>
    <scope>NUCLEOTIDE SEQUENCE [LARGE SCALE GENOMIC DNA]</scope>
    <source>
        <strain evidence="9 11">DSM 41481</strain>
    </source>
</reference>
<evidence type="ECO:0000256" key="5">
    <source>
        <dbReference type="ARBA" id="ARBA00022989"/>
    </source>
</evidence>
<dbReference type="RefSeq" id="WP_078636635.1">
    <property type="nucleotide sequence ID" value="NZ_CM007717.1"/>
</dbReference>
<keyword evidence="11" id="KW-1185">Reference proteome</keyword>
<sequence>MTGYEQRRDLGLLLLRLAVGGTLAAHGSQKLFGWFGGGGVKGSARFMESVGFDPGEPSAVAAGLAEGGGGTLLALGLATPAAGSAAAGAMTGASAVTWPNGFFAQKGGFELSGVLGAASLALAVSGPGRYSLDHVLRNVLNRPWMVPTALAVVGTGTALVVHKRDQRVQRQKEQKAAETAESHTDSHTD</sequence>
<evidence type="ECO:0000256" key="8">
    <source>
        <dbReference type="SAM" id="Phobius"/>
    </source>
</evidence>
<comment type="similarity">
    <text evidence="2">Belongs to the DoxX family.</text>
</comment>